<evidence type="ECO:0000256" key="2">
    <source>
        <dbReference type="ARBA" id="ARBA00022679"/>
    </source>
</evidence>
<keyword evidence="4" id="KW-1185">Reference proteome</keyword>
<dbReference type="PANTHER" id="PTHR30160">
    <property type="entry name" value="TETRAACYLDISACCHARIDE 4'-KINASE-RELATED"/>
    <property type="match status" value="1"/>
</dbReference>
<organism evidence="3 4">
    <name type="scientific">Halomonas korlensis</name>
    <dbReference type="NCBI Taxonomy" id="463301"/>
    <lineage>
        <taxon>Bacteria</taxon>
        <taxon>Pseudomonadati</taxon>
        <taxon>Pseudomonadota</taxon>
        <taxon>Gammaproteobacteria</taxon>
        <taxon>Oceanospirillales</taxon>
        <taxon>Halomonadaceae</taxon>
        <taxon>Halomonas</taxon>
    </lineage>
</organism>
<dbReference type="PANTHER" id="PTHR30160:SF21">
    <property type="entry name" value="LIPOPOLYSACCHARIDE CORE HEPTOSYLTRANSFERASE OPSX"/>
    <property type="match status" value="1"/>
</dbReference>
<evidence type="ECO:0000256" key="1">
    <source>
        <dbReference type="ARBA" id="ARBA00022676"/>
    </source>
</evidence>
<dbReference type="CDD" id="cd03789">
    <property type="entry name" value="GT9_LPS_heptosyltransferase"/>
    <property type="match status" value="1"/>
</dbReference>
<dbReference type="EMBL" id="FPBP01000003">
    <property type="protein sequence ID" value="SFU53039.1"/>
    <property type="molecule type" value="Genomic_DNA"/>
</dbReference>
<protein>
    <submittedName>
        <fullName evidence="3">Heptosyltransferase I</fullName>
    </submittedName>
</protein>
<keyword evidence="1" id="KW-0328">Glycosyltransferase</keyword>
<gene>
    <name evidence="3" type="ORF">SAMN04487955_103313</name>
</gene>
<dbReference type="GO" id="GO:0009244">
    <property type="term" value="P:lipopolysaccharide core region biosynthetic process"/>
    <property type="evidence" value="ECO:0007669"/>
    <property type="project" value="TreeGrafter"/>
</dbReference>
<reference evidence="4" key="1">
    <citation type="submission" date="2016-10" db="EMBL/GenBank/DDBJ databases">
        <authorList>
            <person name="Varghese N."/>
            <person name="Submissions S."/>
        </authorList>
    </citation>
    <scope>NUCLEOTIDE SEQUENCE [LARGE SCALE GENOMIC DNA]</scope>
    <source>
        <strain evidence="4">CGMCC 1.6981</strain>
    </source>
</reference>
<dbReference type="Proteomes" id="UP000198693">
    <property type="component" value="Unassembled WGS sequence"/>
</dbReference>
<sequence>MIHSICIMRLSAIGDATHVVPVVLSLQEQVPGIEITWVIGKLEAKLIGDLPGVEFVVFDKKAGLEAYRDLRRAMKGRRFDALLHMQVSMRANLAAALIPAAIKVGYDKARSKDLHSLFINRRIPAQPQQHVRDCLASFLEPLGLVPAPPAWQIPLTDADRAFARQYLAQDRMNLVISPCASHTLRNWPSERYAALADHAKATHNANVILVGSPAAFEKTVCQEIENQMSEDVVNICGQDTLKQLAALLAGADLLVSPDTGPAHIASAMGTDVLGLYAASNLDRSGPYQSLPWCVNRYPEALETFTGKTVSQARWGAKAEFEGAMEMISVNDATDMLDRWVMARR</sequence>
<evidence type="ECO:0000313" key="4">
    <source>
        <dbReference type="Proteomes" id="UP000198693"/>
    </source>
</evidence>
<proteinExistence type="predicted"/>
<evidence type="ECO:0000313" key="3">
    <source>
        <dbReference type="EMBL" id="SFU53039.1"/>
    </source>
</evidence>
<dbReference type="GO" id="GO:0008713">
    <property type="term" value="F:ADP-heptose-lipopolysaccharide heptosyltransferase activity"/>
    <property type="evidence" value="ECO:0007669"/>
    <property type="project" value="TreeGrafter"/>
</dbReference>
<dbReference type="Pfam" id="PF01075">
    <property type="entry name" value="Glyco_transf_9"/>
    <property type="match status" value="1"/>
</dbReference>
<dbReference type="Gene3D" id="3.40.50.2000">
    <property type="entry name" value="Glycogen Phosphorylase B"/>
    <property type="match status" value="2"/>
</dbReference>
<keyword evidence="2 3" id="KW-0808">Transferase</keyword>
<dbReference type="SUPFAM" id="SSF53756">
    <property type="entry name" value="UDP-Glycosyltransferase/glycogen phosphorylase"/>
    <property type="match status" value="1"/>
</dbReference>
<dbReference type="InterPro" id="IPR051199">
    <property type="entry name" value="LPS_LOS_Heptosyltrfase"/>
</dbReference>
<dbReference type="RefSeq" id="WP_217646180.1">
    <property type="nucleotide sequence ID" value="NZ_FPBP01000003.1"/>
</dbReference>
<dbReference type="STRING" id="463301.SAMN04487955_103313"/>
<accession>A0A1I7GX79</accession>
<dbReference type="InterPro" id="IPR002201">
    <property type="entry name" value="Glyco_trans_9"/>
</dbReference>
<name>A0A1I7GX79_9GAMM</name>
<dbReference type="GO" id="GO:0005829">
    <property type="term" value="C:cytosol"/>
    <property type="evidence" value="ECO:0007669"/>
    <property type="project" value="TreeGrafter"/>
</dbReference>
<dbReference type="AlphaFoldDB" id="A0A1I7GX79"/>